<evidence type="ECO:0000313" key="1">
    <source>
        <dbReference type="EMBL" id="MBB3166818.1"/>
    </source>
</evidence>
<proteinExistence type="predicted"/>
<organism evidence="1 2">
    <name type="scientific">Rhizobium laguerreae</name>
    <dbReference type="NCBI Taxonomy" id="1076926"/>
    <lineage>
        <taxon>Bacteria</taxon>
        <taxon>Pseudomonadati</taxon>
        <taxon>Pseudomonadota</taxon>
        <taxon>Alphaproteobacteria</taxon>
        <taxon>Hyphomicrobiales</taxon>
        <taxon>Rhizobiaceae</taxon>
        <taxon>Rhizobium/Agrobacterium group</taxon>
        <taxon>Rhizobium</taxon>
    </lineage>
</organism>
<reference evidence="1 2" key="1">
    <citation type="submission" date="2020-08" db="EMBL/GenBank/DDBJ databases">
        <title>Genomic Encyclopedia of Type Strains, Phase III (KMG-III): the genomes of soil and plant-associated and newly described type strains.</title>
        <authorList>
            <person name="Whitman W."/>
        </authorList>
    </citation>
    <scope>NUCLEOTIDE SEQUENCE [LARGE SCALE GENOMIC DNA]</scope>
    <source>
        <strain evidence="1 2">CECT 8280</strain>
    </source>
</reference>
<dbReference type="Proteomes" id="UP000542811">
    <property type="component" value="Unassembled WGS sequence"/>
</dbReference>
<comment type="caution">
    <text evidence="1">The sequence shown here is derived from an EMBL/GenBank/DDBJ whole genome shotgun (WGS) entry which is preliminary data.</text>
</comment>
<gene>
    <name evidence="1" type="ORF">FHS25_007341</name>
</gene>
<dbReference type="EMBL" id="JACHXX010000032">
    <property type="protein sequence ID" value="MBB3166818.1"/>
    <property type="molecule type" value="Genomic_DNA"/>
</dbReference>
<protein>
    <submittedName>
        <fullName evidence="1">Uncharacterized protein</fullName>
    </submittedName>
</protein>
<evidence type="ECO:0000313" key="2">
    <source>
        <dbReference type="Proteomes" id="UP000542811"/>
    </source>
</evidence>
<sequence length="34" mass="3774">MLGNFSKLSVNLPTAVGLSEERPKAIFTDHFRPT</sequence>
<accession>A0ABR6GN07</accession>
<keyword evidence="2" id="KW-1185">Reference proteome</keyword>
<name>A0ABR6GN07_9HYPH</name>